<evidence type="ECO:0000256" key="9">
    <source>
        <dbReference type="ARBA" id="ARBA00023002"/>
    </source>
</evidence>
<evidence type="ECO:0000256" key="8">
    <source>
        <dbReference type="ARBA" id="ARBA00022837"/>
    </source>
</evidence>
<comment type="cofactor">
    <cofactor evidence="2">
        <name>heme b</name>
        <dbReference type="ChEBI" id="CHEBI:60344"/>
    </cofactor>
</comment>
<feature type="binding site" evidence="14">
    <location>
        <position position="36"/>
    </location>
    <ligand>
        <name>Ca(2+)</name>
        <dbReference type="ChEBI" id="CHEBI:29108"/>
        <label>1</label>
    </ligand>
</feature>
<dbReference type="PANTHER" id="PTHR31388:SF180">
    <property type="entry name" value="PEROXIDASE"/>
    <property type="match status" value="1"/>
</dbReference>
<dbReference type="GO" id="GO:0020037">
    <property type="term" value="F:heme binding"/>
    <property type="evidence" value="ECO:0007669"/>
    <property type="project" value="InterPro"/>
</dbReference>
<evidence type="ECO:0000256" key="1">
    <source>
        <dbReference type="ARBA" id="ARBA00000189"/>
    </source>
</evidence>
<evidence type="ECO:0000259" key="18">
    <source>
        <dbReference type="PROSITE" id="PS50873"/>
    </source>
</evidence>
<keyword evidence="8 14" id="KW-0106">Calcium</keyword>
<dbReference type="PRINTS" id="PR00461">
    <property type="entry name" value="PLPEROXIDASE"/>
</dbReference>
<dbReference type="AlphaFoldDB" id="A0AAV0Z642"/>
<accession>A0AAV0Z642</accession>
<dbReference type="InterPro" id="IPR019794">
    <property type="entry name" value="Peroxidases_AS"/>
</dbReference>
<feature type="active site" description="Proton acceptor" evidence="12">
    <location>
        <position position="35"/>
    </location>
</feature>
<evidence type="ECO:0000256" key="14">
    <source>
        <dbReference type="PIRSR" id="PIRSR600823-3"/>
    </source>
</evidence>
<keyword evidence="10" id="KW-0408">Iron</keyword>
<evidence type="ECO:0000256" key="13">
    <source>
        <dbReference type="PIRSR" id="PIRSR600823-2"/>
    </source>
</evidence>
<feature type="disulfide bond" evidence="16">
    <location>
        <begin position="37"/>
        <end position="42"/>
    </location>
</feature>
<comment type="similarity">
    <text evidence="17">Belongs to the peroxidase family.</text>
</comment>
<evidence type="ECO:0000256" key="5">
    <source>
        <dbReference type="ARBA" id="ARBA00022559"/>
    </source>
</evidence>
<keyword evidence="9" id="KW-0560">Oxidoreductase</keyword>
<dbReference type="PROSITE" id="PS50873">
    <property type="entry name" value="PEROXIDASE_4"/>
    <property type="match status" value="1"/>
</dbReference>
<evidence type="ECO:0000256" key="12">
    <source>
        <dbReference type="PIRSR" id="PIRSR600823-1"/>
    </source>
</evidence>
<reference evidence="19 20" key="1">
    <citation type="submission" date="2023-01" db="EMBL/GenBank/DDBJ databases">
        <authorList>
            <person name="Kreplak J."/>
        </authorList>
    </citation>
    <scope>NUCLEOTIDE SEQUENCE [LARGE SCALE GENOMIC DNA]</scope>
</reference>
<feature type="binding site" evidence="14">
    <location>
        <position position="39"/>
    </location>
    <ligand>
        <name>Ca(2+)</name>
        <dbReference type="ChEBI" id="CHEBI:29108"/>
        <label>1</label>
    </ligand>
</feature>
<feature type="binding site" evidence="13">
    <location>
        <position position="131"/>
    </location>
    <ligand>
        <name>substrate</name>
    </ligand>
</feature>
<feature type="disulfide bond" evidence="16">
    <location>
        <begin position="4"/>
        <end position="84"/>
    </location>
</feature>
<feature type="site" description="Transition state stabilizer" evidence="15">
    <location>
        <position position="31"/>
    </location>
</feature>
<feature type="domain" description="Plant heme peroxidase family profile" evidence="18">
    <location>
        <begin position="1"/>
        <end position="163"/>
    </location>
</feature>
<dbReference type="EMBL" id="OX451735">
    <property type="protein sequence ID" value="CAI8593744.1"/>
    <property type="molecule type" value="Genomic_DNA"/>
</dbReference>
<dbReference type="Proteomes" id="UP001157006">
    <property type="component" value="Chromosome 1S"/>
</dbReference>
<feature type="binding site" evidence="14">
    <location>
        <position position="57"/>
    </location>
    <ligand>
        <name>Ca(2+)</name>
        <dbReference type="ChEBI" id="CHEBI:29108"/>
        <label>1</label>
    </ligand>
</feature>
<feature type="binding site" evidence="14">
    <location>
        <position position="45"/>
    </location>
    <ligand>
        <name>Ca(2+)</name>
        <dbReference type="ChEBI" id="CHEBI:29108"/>
        <label>1</label>
    </ligand>
</feature>
<dbReference type="Gene3D" id="1.10.520.10">
    <property type="match status" value="1"/>
</dbReference>
<comment type="function">
    <text evidence="3">Removal of H(2)O(2), oxidation of toxic reductants, biosynthesis and degradation of lignin, suberization, auxin catabolism, response to environmental stresses such as wounding, pathogen attack and oxidative stress. These functions might be dependent on each isozyme/isoform in each plant tissue.</text>
</comment>
<keyword evidence="5" id="KW-0575">Peroxidase</keyword>
<keyword evidence="6" id="KW-0349">Heme</keyword>
<evidence type="ECO:0000256" key="6">
    <source>
        <dbReference type="ARBA" id="ARBA00022617"/>
    </source>
</evidence>
<protein>
    <recommendedName>
        <fullName evidence="4">peroxidase</fullName>
        <ecNumber evidence="4">1.11.1.7</ecNumber>
    </recommendedName>
</protein>
<keyword evidence="7 14" id="KW-0479">Metal-binding</keyword>
<dbReference type="InterPro" id="IPR002016">
    <property type="entry name" value="Haem_peroxidase"/>
</dbReference>
<dbReference type="PRINTS" id="PR00458">
    <property type="entry name" value="PEROXIDASE"/>
</dbReference>
<name>A0AAV0Z642_VICFA</name>
<dbReference type="PROSITE" id="PS00436">
    <property type="entry name" value="PEROXIDASE_2"/>
    <property type="match status" value="1"/>
</dbReference>
<dbReference type="InterPro" id="IPR010255">
    <property type="entry name" value="Haem_peroxidase_sf"/>
</dbReference>
<evidence type="ECO:0000256" key="4">
    <source>
        <dbReference type="ARBA" id="ARBA00012313"/>
    </source>
</evidence>
<evidence type="ECO:0000256" key="3">
    <source>
        <dbReference type="ARBA" id="ARBA00002322"/>
    </source>
</evidence>
<dbReference type="GO" id="GO:0046872">
    <property type="term" value="F:metal ion binding"/>
    <property type="evidence" value="ECO:0007669"/>
    <property type="project" value="UniProtKB-KW"/>
</dbReference>
<dbReference type="GO" id="GO:0140825">
    <property type="term" value="F:lactoperoxidase activity"/>
    <property type="evidence" value="ECO:0007669"/>
    <property type="project" value="UniProtKB-EC"/>
</dbReference>
<dbReference type="PANTHER" id="PTHR31388">
    <property type="entry name" value="PEROXIDASE 72-RELATED"/>
    <property type="match status" value="1"/>
</dbReference>
<feature type="binding site" evidence="14">
    <location>
        <position position="43"/>
    </location>
    <ligand>
        <name>Ca(2+)</name>
        <dbReference type="ChEBI" id="CHEBI:29108"/>
        <label>1</label>
    </ligand>
</feature>
<dbReference type="FunFam" id="1.10.520.10:FF:000001">
    <property type="entry name" value="Peroxidase"/>
    <property type="match status" value="1"/>
</dbReference>
<comment type="cofactor">
    <cofactor evidence="14">
        <name>Ca(2+)</name>
        <dbReference type="ChEBI" id="CHEBI:29108"/>
    </cofactor>
    <text evidence="14">Binds 2 calcium ions per subunit.</text>
</comment>
<sequence length="163" mass="17535">METCPSLTRIVRSNILSAIANDSRIAASLLRLHFHDCFVNGCDGSVLLDDTDTLKGEKNALPNQNSLRGFDVIDKIKSDLESACPSTVSCADILTLAARDAIYLSKGPFWAVPLGRRDSTTANESEANNLPSPFEPLENITAKFVSKGLEKKDVAVLSGPVNT</sequence>
<keyword evidence="20" id="KW-1185">Reference proteome</keyword>
<dbReference type="Pfam" id="PF00141">
    <property type="entry name" value="peroxidase"/>
    <property type="match status" value="1"/>
</dbReference>
<dbReference type="SUPFAM" id="SSF48113">
    <property type="entry name" value="Heme-dependent peroxidases"/>
    <property type="match status" value="1"/>
</dbReference>
<dbReference type="Gene3D" id="1.10.420.10">
    <property type="entry name" value="Peroxidase, domain 2"/>
    <property type="match status" value="1"/>
</dbReference>
<organism evidence="19 20">
    <name type="scientific">Vicia faba</name>
    <name type="common">Broad bean</name>
    <name type="synonym">Faba vulgaris</name>
    <dbReference type="NCBI Taxonomy" id="3906"/>
    <lineage>
        <taxon>Eukaryota</taxon>
        <taxon>Viridiplantae</taxon>
        <taxon>Streptophyta</taxon>
        <taxon>Embryophyta</taxon>
        <taxon>Tracheophyta</taxon>
        <taxon>Spermatophyta</taxon>
        <taxon>Magnoliopsida</taxon>
        <taxon>eudicotyledons</taxon>
        <taxon>Gunneridae</taxon>
        <taxon>Pentapetalae</taxon>
        <taxon>rosids</taxon>
        <taxon>fabids</taxon>
        <taxon>Fabales</taxon>
        <taxon>Fabaceae</taxon>
        <taxon>Papilionoideae</taxon>
        <taxon>50 kb inversion clade</taxon>
        <taxon>NPAAA clade</taxon>
        <taxon>Hologalegina</taxon>
        <taxon>IRL clade</taxon>
        <taxon>Fabeae</taxon>
        <taxon>Vicia</taxon>
    </lineage>
</organism>
<proteinExistence type="inferred from homology"/>
<evidence type="ECO:0000256" key="15">
    <source>
        <dbReference type="PIRSR" id="PIRSR600823-4"/>
    </source>
</evidence>
<evidence type="ECO:0000313" key="20">
    <source>
        <dbReference type="Proteomes" id="UP001157006"/>
    </source>
</evidence>
<dbReference type="InterPro" id="IPR000823">
    <property type="entry name" value="Peroxidase_pln"/>
</dbReference>
<dbReference type="GO" id="GO:0006979">
    <property type="term" value="P:response to oxidative stress"/>
    <property type="evidence" value="ECO:0007669"/>
    <property type="project" value="InterPro"/>
</dbReference>
<evidence type="ECO:0000256" key="2">
    <source>
        <dbReference type="ARBA" id="ARBA00001970"/>
    </source>
</evidence>
<gene>
    <name evidence="19" type="ORF">VFH_I106880</name>
</gene>
<evidence type="ECO:0000313" key="19">
    <source>
        <dbReference type="EMBL" id="CAI8593744.1"/>
    </source>
</evidence>
<keyword evidence="11 16" id="KW-1015">Disulfide bond</keyword>
<dbReference type="EC" id="1.11.1.7" evidence="4"/>
<evidence type="ECO:0000256" key="10">
    <source>
        <dbReference type="ARBA" id="ARBA00023004"/>
    </source>
</evidence>
<feature type="binding site" evidence="14">
    <location>
        <position position="41"/>
    </location>
    <ligand>
        <name>Ca(2+)</name>
        <dbReference type="ChEBI" id="CHEBI:29108"/>
        <label>1</label>
    </ligand>
</feature>
<evidence type="ECO:0000256" key="17">
    <source>
        <dbReference type="RuleBase" id="RU004241"/>
    </source>
</evidence>
<evidence type="ECO:0000256" key="16">
    <source>
        <dbReference type="PIRSR" id="PIRSR600823-5"/>
    </source>
</evidence>
<evidence type="ECO:0000256" key="7">
    <source>
        <dbReference type="ARBA" id="ARBA00022723"/>
    </source>
</evidence>
<evidence type="ECO:0000256" key="11">
    <source>
        <dbReference type="ARBA" id="ARBA00023157"/>
    </source>
</evidence>
<comment type="catalytic activity">
    <reaction evidence="1">
        <text>2 a phenolic donor + H2O2 = 2 a phenolic radical donor + 2 H2O</text>
        <dbReference type="Rhea" id="RHEA:56136"/>
        <dbReference type="ChEBI" id="CHEBI:15377"/>
        <dbReference type="ChEBI" id="CHEBI:16240"/>
        <dbReference type="ChEBI" id="CHEBI:139520"/>
        <dbReference type="ChEBI" id="CHEBI:139521"/>
        <dbReference type="EC" id="1.11.1.7"/>
    </reaction>
</comment>